<proteinExistence type="predicted"/>
<keyword evidence="3" id="KW-1185">Reference proteome</keyword>
<evidence type="ECO:0000313" key="2">
    <source>
        <dbReference type="EMBL" id="MDR7277432.1"/>
    </source>
</evidence>
<dbReference type="SUPFAM" id="SSF81923">
    <property type="entry name" value="Double Clp-N motif"/>
    <property type="match status" value="1"/>
</dbReference>
<feature type="domain" description="Clp R" evidence="1">
    <location>
        <begin position="90"/>
        <end position="150"/>
    </location>
</feature>
<dbReference type="InterPro" id="IPR036628">
    <property type="entry name" value="Clp_N_dom_sf"/>
</dbReference>
<dbReference type="RefSeq" id="WP_310369731.1">
    <property type="nucleotide sequence ID" value="NZ_JAVDYB010000001.1"/>
</dbReference>
<dbReference type="Pfam" id="PF02861">
    <property type="entry name" value="Clp_N"/>
    <property type="match status" value="1"/>
</dbReference>
<name>A0AAE3YQJ9_9ACTN</name>
<evidence type="ECO:0000259" key="1">
    <source>
        <dbReference type="Pfam" id="PF02861"/>
    </source>
</evidence>
<comment type="caution">
    <text evidence="2">The sequence shown here is derived from an EMBL/GenBank/DDBJ whole genome shotgun (WGS) entry which is preliminary data.</text>
</comment>
<reference evidence="2" key="1">
    <citation type="submission" date="2023-07" db="EMBL/GenBank/DDBJ databases">
        <title>Sequencing the genomes of 1000 actinobacteria strains.</title>
        <authorList>
            <person name="Klenk H.-P."/>
        </authorList>
    </citation>
    <scope>NUCLEOTIDE SEQUENCE</scope>
    <source>
        <strain evidence="2">DSM 44707</strain>
    </source>
</reference>
<protein>
    <recommendedName>
        <fullName evidence="1">Clp R domain-containing protein</fullName>
    </recommendedName>
</protein>
<dbReference type="EMBL" id="JAVDYB010000001">
    <property type="protein sequence ID" value="MDR7277432.1"/>
    <property type="molecule type" value="Genomic_DNA"/>
</dbReference>
<sequence length="321" mass="34979">MENILLEDSDVLPVFGFAVLRADTDEPISTDNLLVGLASAAGTREILHAADVTRTVADSVYRRRRAGWHSDDRGGPVAIVVAEGGTPADFTAAAADALRRAGRAATAHGRDVCDSRDLLLALLDDDGNRASELLAACAVPVAALRESLEHDRPLRRADRVPRELHRIRDMLIGLTRYPRVPLWRNPLLAIVAPARPNLAPQPFVWLMLESREQAREHGRRRPGTDDALLALMAMHELSRYYPHLYEQPYDGAAALASAGVTYAALRHVSATADLGTDPRPLRRAVPRLPADTVELVRLLLADRHNRANRLLAAAGFGGVTV</sequence>
<organism evidence="2 3">
    <name type="scientific">Catenuloplanes atrovinosus</name>
    <dbReference type="NCBI Taxonomy" id="137266"/>
    <lineage>
        <taxon>Bacteria</taxon>
        <taxon>Bacillati</taxon>
        <taxon>Actinomycetota</taxon>
        <taxon>Actinomycetes</taxon>
        <taxon>Micromonosporales</taxon>
        <taxon>Micromonosporaceae</taxon>
        <taxon>Catenuloplanes</taxon>
    </lineage>
</organism>
<evidence type="ECO:0000313" key="3">
    <source>
        <dbReference type="Proteomes" id="UP001183643"/>
    </source>
</evidence>
<dbReference type="InterPro" id="IPR004176">
    <property type="entry name" value="Clp_R_N"/>
</dbReference>
<accession>A0AAE3YQJ9</accession>
<dbReference type="Gene3D" id="1.10.1780.10">
    <property type="entry name" value="Clp, N-terminal domain"/>
    <property type="match status" value="1"/>
</dbReference>
<gene>
    <name evidence="2" type="ORF">J2S41_004210</name>
</gene>
<dbReference type="AlphaFoldDB" id="A0AAE3YQJ9"/>
<dbReference type="Proteomes" id="UP001183643">
    <property type="component" value="Unassembled WGS sequence"/>
</dbReference>